<dbReference type="EMBL" id="BAAAFA010000018">
    <property type="protein sequence ID" value="GAA0824182.1"/>
    <property type="molecule type" value="Genomic_DNA"/>
</dbReference>
<evidence type="ECO:0000313" key="1">
    <source>
        <dbReference type="EMBL" id="GAA0824182.1"/>
    </source>
</evidence>
<reference evidence="1 2" key="1">
    <citation type="journal article" date="2019" name="Int. J. Syst. Evol. Microbiol.">
        <title>The Global Catalogue of Microorganisms (GCM) 10K type strain sequencing project: providing services to taxonomists for standard genome sequencing and annotation.</title>
        <authorList>
            <consortium name="The Broad Institute Genomics Platform"/>
            <consortium name="The Broad Institute Genome Sequencing Center for Infectious Disease"/>
            <person name="Wu L."/>
            <person name="Ma J."/>
        </authorList>
    </citation>
    <scope>NUCLEOTIDE SEQUENCE [LARGE SCALE GENOMIC DNA]</scope>
    <source>
        <strain evidence="1 2">JCM 15608</strain>
    </source>
</reference>
<sequence>MKAKSEIRELNNHELDLIQGGRSSWESIGYGVGRAFGWYYNNVLIGTPWP</sequence>
<evidence type="ECO:0008006" key="3">
    <source>
        <dbReference type="Google" id="ProtNLM"/>
    </source>
</evidence>
<name>A0ABN1LBG3_9GAMM</name>
<dbReference type="Proteomes" id="UP001500021">
    <property type="component" value="Unassembled WGS sequence"/>
</dbReference>
<accession>A0ABN1LBG3</accession>
<comment type="caution">
    <text evidence="1">The sequence shown here is derived from an EMBL/GenBank/DDBJ whole genome shotgun (WGS) entry which is preliminary data.</text>
</comment>
<dbReference type="RefSeq" id="WP_343819102.1">
    <property type="nucleotide sequence ID" value="NZ_BAAAFA010000018.1"/>
</dbReference>
<gene>
    <name evidence="1" type="ORF">GCM10009111_34760</name>
</gene>
<evidence type="ECO:0000313" key="2">
    <source>
        <dbReference type="Proteomes" id="UP001500021"/>
    </source>
</evidence>
<protein>
    <recommendedName>
        <fullName evidence="3">Bacteriocin</fullName>
    </recommendedName>
</protein>
<organism evidence="1 2">
    <name type="scientific">Colwellia asteriadis</name>
    <dbReference type="NCBI Taxonomy" id="517723"/>
    <lineage>
        <taxon>Bacteria</taxon>
        <taxon>Pseudomonadati</taxon>
        <taxon>Pseudomonadota</taxon>
        <taxon>Gammaproteobacteria</taxon>
        <taxon>Alteromonadales</taxon>
        <taxon>Colwelliaceae</taxon>
        <taxon>Colwellia</taxon>
    </lineage>
</organism>
<keyword evidence="2" id="KW-1185">Reference proteome</keyword>
<proteinExistence type="predicted"/>